<name>A0A1A9HZ69_9BACT</name>
<evidence type="ECO:0000259" key="3">
    <source>
        <dbReference type="Pfam" id="PF16344"/>
    </source>
</evidence>
<accession>A0A1A9HZ69</accession>
<sequence>MNKERLTELLAKKVSGMLTLPEARELAEYLEKNPDDKELVALMDDFLKGSLHFDHVYTKQMLDERVTRLNQKIFKEKQGQEPLQKKSLLRTITLYISVAALLVLLAGTAWYFFYSRKNEASVPKNVLATKPGSKSTVELPDGTRVLLNADTRLFYDQSFGNNTREVTLEGEAYFDVVKDAAHPFIVHTSLMNIKVLGTVFNVRAYKNEENMQATLLRGSVEVTLKKKGDRKILVLKPNEKVIVRNFNADDTAADKSRNALPDIAIMTIKAMGSDSTVKETQWTKNRLVFDQSRLEDIIPELERWYGVTIQIKDTSLLNRKISGIYENESLTEVLESFKLVLDFSYKISGNTVTIVK</sequence>
<dbReference type="RefSeq" id="WP_067750982.1">
    <property type="nucleotide sequence ID" value="NZ_CP015772.1"/>
</dbReference>
<evidence type="ECO:0000313" key="5">
    <source>
        <dbReference type="Proteomes" id="UP000077667"/>
    </source>
</evidence>
<protein>
    <recommendedName>
        <fullName evidence="6">FecR family protein</fullName>
    </recommendedName>
</protein>
<dbReference type="OrthoDB" id="1523735at2"/>
<organism evidence="4 5">
    <name type="scientific">Niabella ginsenosidivorans</name>
    <dbReference type="NCBI Taxonomy" id="1176587"/>
    <lineage>
        <taxon>Bacteria</taxon>
        <taxon>Pseudomonadati</taxon>
        <taxon>Bacteroidota</taxon>
        <taxon>Chitinophagia</taxon>
        <taxon>Chitinophagales</taxon>
        <taxon>Chitinophagaceae</taxon>
        <taxon>Niabella</taxon>
    </lineage>
</organism>
<dbReference type="STRING" id="1176587.A8C56_01200"/>
<evidence type="ECO:0008006" key="6">
    <source>
        <dbReference type="Google" id="ProtNLM"/>
    </source>
</evidence>
<reference evidence="4 5" key="1">
    <citation type="submission" date="2016-05" db="EMBL/GenBank/DDBJ databases">
        <title>Niabella ginsenosidivorans BS26 whole genome sequencing.</title>
        <authorList>
            <person name="Im W.T."/>
            <person name="Siddiqi M.Z."/>
        </authorList>
    </citation>
    <scope>NUCLEOTIDE SEQUENCE [LARGE SCALE GENOMIC DNA]</scope>
    <source>
        <strain evidence="4 5">BS26</strain>
    </source>
</reference>
<evidence type="ECO:0000256" key="1">
    <source>
        <dbReference type="SAM" id="Phobius"/>
    </source>
</evidence>
<dbReference type="PANTHER" id="PTHR30273:SF2">
    <property type="entry name" value="PROTEIN FECR"/>
    <property type="match status" value="1"/>
</dbReference>
<dbReference type="Gene3D" id="2.60.120.1440">
    <property type="match status" value="1"/>
</dbReference>
<dbReference type="Pfam" id="PF04773">
    <property type="entry name" value="FecR"/>
    <property type="match status" value="1"/>
</dbReference>
<dbReference type="FunFam" id="2.60.120.1440:FF:000001">
    <property type="entry name" value="Putative anti-sigma factor"/>
    <property type="match status" value="1"/>
</dbReference>
<keyword evidence="1" id="KW-1133">Transmembrane helix</keyword>
<keyword evidence="5" id="KW-1185">Reference proteome</keyword>
<dbReference type="Proteomes" id="UP000077667">
    <property type="component" value="Chromosome"/>
</dbReference>
<proteinExistence type="predicted"/>
<evidence type="ECO:0000259" key="2">
    <source>
        <dbReference type="Pfam" id="PF04773"/>
    </source>
</evidence>
<feature type="domain" description="FecR protein" evidence="2">
    <location>
        <begin position="126"/>
        <end position="221"/>
    </location>
</feature>
<dbReference type="InterPro" id="IPR006860">
    <property type="entry name" value="FecR"/>
</dbReference>
<dbReference type="Gene3D" id="3.55.50.30">
    <property type="match status" value="1"/>
</dbReference>
<keyword evidence="1" id="KW-0472">Membrane</keyword>
<dbReference type="EMBL" id="CP015772">
    <property type="protein sequence ID" value="ANH79771.1"/>
    <property type="molecule type" value="Genomic_DNA"/>
</dbReference>
<dbReference type="KEGG" id="nia:A8C56_01200"/>
<gene>
    <name evidence="4" type="ORF">A8C56_01200</name>
</gene>
<dbReference type="Pfam" id="PF16344">
    <property type="entry name" value="FecR_C"/>
    <property type="match status" value="1"/>
</dbReference>
<feature type="transmembrane region" description="Helical" evidence="1">
    <location>
        <begin position="92"/>
        <end position="113"/>
    </location>
</feature>
<dbReference type="InterPro" id="IPR032508">
    <property type="entry name" value="FecR_C"/>
</dbReference>
<dbReference type="PANTHER" id="PTHR30273">
    <property type="entry name" value="PERIPLASMIC SIGNAL SENSOR AND SIGMA FACTOR ACTIVATOR FECR-RELATED"/>
    <property type="match status" value="1"/>
</dbReference>
<dbReference type="AlphaFoldDB" id="A0A1A9HZ69"/>
<dbReference type="GO" id="GO:0016989">
    <property type="term" value="F:sigma factor antagonist activity"/>
    <property type="evidence" value="ECO:0007669"/>
    <property type="project" value="TreeGrafter"/>
</dbReference>
<dbReference type="InterPro" id="IPR012373">
    <property type="entry name" value="Ferrdict_sens_TM"/>
</dbReference>
<dbReference type="PIRSF" id="PIRSF018266">
    <property type="entry name" value="FecR"/>
    <property type="match status" value="1"/>
</dbReference>
<keyword evidence="1" id="KW-0812">Transmembrane</keyword>
<evidence type="ECO:0000313" key="4">
    <source>
        <dbReference type="EMBL" id="ANH79771.1"/>
    </source>
</evidence>
<feature type="domain" description="Protein FecR C-terminal" evidence="3">
    <location>
        <begin position="286"/>
        <end position="354"/>
    </location>
</feature>